<dbReference type="EMBL" id="CP116805">
    <property type="protein sequence ID" value="WCL54885.1"/>
    <property type="molecule type" value="Genomic_DNA"/>
</dbReference>
<protein>
    <submittedName>
        <fullName evidence="9">Crotonase/enoyl-CoA hydratase family protein</fullName>
    </submittedName>
</protein>
<reference evidence="9" key="1">
    <citation type="submission" date="2023-01" db="EMBL/GenBank/DDBJ databases">
        <title>The genome sequence of Kordiimonadaceae bacterium 6D33.</title>
        <authorList>
            <person name="Liu Y."/>
        </authorList>
    </citation>
    <scope>NUCLEOTIDE SEQUENCE</scope>
    <source>
        <strain evidence="9">6D33</strain>
    </source>
</reference>
<dbReference type="PANTHER" id="PTHR43149">
    <property type="entry name" value="ENOYL-COA HYDRATASE"/>
    <property type="match status" value="1"/>
</dbReference>
<evidence type="ECO:0000256" key="4">
    <source>
        <dbReference type="ARBA" id="ARBA00022832"/>
    </source>
</evidence>
<keyword evidence="4" id="KW-0276">Fatty acid metabolism</keyword>
<dbReference type="RefSeq" id="WP_289504616.1">
    <property type="nucleotide sequence ID" value="NZ_CP116805.1"/>
</dbReference>
<evidence type="ECO:0000256" key="1">
    <source>
        <dbReference type="ARBA" id="ARBA00004275"/>
    </source>
</evidence>
<comment type="pathway">
    <text evidence="2">Lipid metabolism; fatty acid beta-oxidation.</text>
</comment>
<dbReference type="InterPro" id="IPR029045">
    <property type="entry name" value="ClpP/crotonase-like_dom_sf"/>
</dbReference>
<organism evidence="9 10">
    <name type="scientific">Gimibacter soli</name>
    <dbReference type="NCBI Taxonomy" id="3024400"/>
    <lineage>
        <taxon>Bacteria</taxon>
        <taxon>Pseudomonadati</taxon>
        <taxon>Pseudomonadota</taxon>
        <taxon>Alphaproteobacteria</taxon>
        <taxon>Kordiimonadales</taxon>
        <taxon>Temperatibacteraceae</taxon>
        <taxon>Gimibacter</taxon>
    </lineage>
</organism>
<sequence length="273" mass="29200">MTYETLTLTIEGPVATVTMNRPDKMNAMNAAYFGEMQAVFAAIDDNPSIRAVILNANGKHFTAGLDLMDTANVMGDTSGDPARARDRLRRRIHWLQDAMSVVERCRVPVIAAVHGACIGGGIDLIAAADIRIATTDSWFAIKEVDVGIVADLGTLQRARHVLSDGLVRELALTGRRVEAAEALSRGLVTHLHESRDALMAAAQEMAALIASKSPLAVVGTKAVMNHARNHTIEDGLEYVATWNAGMLIGEDLMKAAAASMTKQPADFKDLLAG</sequence>
<accession>A0AAF0BMQ5</accession>
<dbReference type="InterPro" id="IPR014748">
    <property type="entry name" value="Enoyl-CoA_hydra_C"/>
</dbReference>
<keyword evidence="5" id="KW-0007">Acetylation</keyword>
<dbReference type="GO" id="GO:0005737">
    <property type="term" value="C:cytoplasm"/>
    <property type="evidence" value="ECO:0007669"/>
    <property type="project" value="UniProtKB-ARBA"/>
</dbReference>
<dbReference type="PANTHER" id="PTHR43149:SF1">
    <property type="entry name" value="DELTA(3,5)-DELTA(2,4)-DIENOYL-COA ISOMERASE, MITOCHONDRIAL"/>
    <property type="match status" value="1"/>
</dbReference>
<dbReference type="FunFam" id="3.90.226.10:FF:000024">
    <property type="entry name" value="Delta3,5-delta2,4-dienoyl-CoA isomerase"/>
    <property type="match status" value="1"/>
</dbReference>
<evidence type="ECO:0000256" key="6">
    <source>
        <dbReference type="ARBA" id="ARBA00023098"/>
    </source>
</evidence>
<dbReference type="FunFam" id="1.10.12.10:FF:000004">
    <property type="entry name" value="Delta3,5-delta2,4-dienoyl-CoA isomerase"/>
    <property type="match status" value="1"/>
</dbReference>
<dbReference type="NCBIfam" id="NF004794">
    <property type="entry name" value="PRK06142.1"/>
    <property type="match status" value="1"/>
</dbReference>
<dbReference type="Pfam" id="PF00378">
    <property type="entry name" value="ECH_1"/>
    <property type="match status" value="1"/>
</dbReference>
<gene>
    <name evidence="9" type="ORF">PH603_03820</name>
</gene>
<dbReference type="InterPro" id="IPR045002">
    <property type="entry name" value="Ech1-like"/>
</dbReference>
<keyword evidence="6" id="KW-0443">Lipid metabolism</keyword>
<dbReference type="GO" id="GO:0016853">
    <property type="term" value="F:isomerase activity"/>
    <property type="evidence" value="ECO:0007669"/>
    <property type="project" value="UniProtKB-KW"/>
</dbReference>
<dbReference type="Proteomes" id="UP001217500">
    <property type="component" value="Chromosome"/>
</dbReference>
<dbReference type="Gene3D" id="1.10.12.10">
    <property type="entry name" value="Lyase 2-enoyl-coa Hydratase, Chain A, domain 2"/>
    <property type="match status" value="1"/>
</dbReference>
<keyword evidence="8" id="KW-0413">Isomerase</keyword>
<dbReference type="InterPro" id="IPR001753">
    <property type="entry name" value="Enoyl-CoA_hydra/iso"/>
</dbReference>
<dbReference type="Gene3D" id="3.90.226.10">
    <property type="entry name" value="2-enoyl-CoA Hydratase, Chain A, domain 1"/>
    <property type="match status" value="1"/>
</dbReference>
<evidence type="ECO:0000313" key="9">
    <source>
        <dbReference type="EMBL" id="WCL54885.1"/>
    </source>
</evidence>
<dbReference type="AlphaFoldDB" id="A0AAF0BMQ5"/>
<evidence type="ECO:0000256" key="2">
    <source>
        <dbReference type="ARBA" id="ARBA00005005"/>
    </source>
</evidence>
<dbReference type="CDD" id="cd06558">
    <property type="entry name" value="crotonase-like"/>
    <property type="match status" value="1"/>
</dbReference>
<dbReference type="GO" id="GO:0006631">
    <property type="term" value="P:fatty acid metabolic process"/>
    <property type="evidence" value="ECO:0007669"/>
    <property type="project" value="UniProtKB-KW"/>
</dbReference>
<comment type="subcellular location">
    <subcellularLocation>
        <location evidence="1">Peroxisome</location>
    </subcellularLocation>
</comment>
<comment type="similarity">
    <text evidence="3">Belongs to the enoyl-CoA hydratase/isomerase family.</text>
</comment>
<dbReference type="SUPFAM" id="SSF52096">
    <property type="entry name" value="ClpP/crotonase"/>
    <property type="match status" value="1"/>
</dbReference>
<evidence type="ECO:0000256" key="3">
    <source>
        <dbReference type="ARBA" id="ARBA00005254"/>
    </source>
</evidence>
<dbReference type="KEGG" id="gso:PH603_03820"/>
<evidence type="ECO:0000256" key="8">
    <source>
        <dbReference type="ARBA" id="ARBA00023235"/>
    </source>
</evidence>
<evidence type="ECO:0000256" key="5">
    <source>
        <dbReference type="ARBA" id="ARBA00022990"/>
    </source>
</evidence>
<keyword evidence="10" id="KW-1185">Reference proteome</keyword>
<proteinExistence type="inferred from homology"/>
<evidence type="ECO:0000313" key="10">
    <source>
        <dbReference type="Proteomes" id="UP001217500"/>
    </source>
</evidence>
<evidence type="ECO:0000256" key="7">
    <source>
        <dbReference type="ARBA" id="ARBA00023140"/>
    </source>
</evidence>
<name>A0AAF0BMQ5_9PROT</name>
<keyword evidence="7" id="KW-0576">Peroxisome</keyword>